<reference evidence="3 4" key="1">
    <citation type="submission" date="2017-07" db="EMBL/GenBank/DDBJ databases">
        <title>Isolation and whole genome analysis of endospore-forming bacteria from heroin.</title>
        <authorList>
            <person name="Kalinowski J."/>
            <person name="Ahrens B."/>
            <person name="Al-Dilaimi A."/>
            <person name="Winkler A."/>
            <person name="Wibberg D."/>
            <person name="Schleenbecker U."/>
            <person name="Ruckert C."/>
            <person name="Wolfel R."/>
            <person name="Grass G."/>
        </authorList>
    </citation>
    <scope>NUCLEOTIDE SEQUENCE [LARGE SCALE GENOMIC DNA]</scope>
    <source>
        <strain evidence="3 4">7509</strain>
    </source>
</reference>
<feature type="chain" id="PRO_5039647343" description="ABC-type glycine betaine transport system substrate-binding domain-containing protein" evidence="1">
    <location>
        <begin position="23"/>
        <end position="299"/>
    </location>
</feature>
<protein>
    <recommendedName>
        <fullName evidence="2">ABC-type glycine betaine transport system substrate-binding domain-containing protein</fullName>
    </recommendedName>
</protein>
<dbReference type="AlphaFoldDB" id="A0A268HD79"/>
<dbReference type="Gene3D" id="3.40.190.10">
    <property type="entry name" value="Periplasmic binding protein-like II"/>
    <property type="match status" value="1"/>
</dbReference>
<evidence type="ECO:0000259" key="2">
    <source>
        <dbReference type="Pfam" id="PF04069"/>
    </source>
</evidence>
<proteinExistence type="predicted"/>
<evidence type="ECO:0000313" key="4">
    <source>
        <dbReference type="Proteomes" id="UP000216475"/>
    </source>
</evidence>
<evidence type="ECO:0000256" key="1">
    <source>
        <dbReference type="SAM" id="SignalP"/>
    </source>
</evidence>
<dbReference type="GO" id="GO:0022857">
    <property type="term" value="F:transmembrane transporter activity"/>
    <property type="evidence" value="ECO:0007669"/>
    <property type="project" value="InterPro"/>
</dbReference>
<comment type="caution">
    <text evidence="3">The sequence shown here is derived from an EMBL/GenBank/DDBJ whole genome shotgun (WGS) entry which is preliminary data.</text>
</comment>
<dbReference type="GO" id="GO:0043190">
    <property type="term" value="C:ATP-binding cassette (ABC) transporter complex"/>
    <property type="evidence" value="ECO:0007669"/>
    <property type="project" value="InterPro"/>
</dbReference>
<sequence length="299" mass="33570">MKKRLSLFVLLTSILLVLSSCSPGGKNITVGAKTFTEQLLLAKMTTFILEDNGYNVEEIQNLGSSAMRQAIETQQVDMTWEYVGTALVSYLGVDPVVDKIEAMETIQELDKENGVAWTNLTDANNVYVLAMKQERADELGIDTISDLATYVEDNPDELSFGMETEFANRQDGMPGLEEHYGFHVPDSNIREMEIGLYYSALNNDEIDVSEGFSTDPQIKSLGLKILEDDQEFFPSYNLAASINQDTLDEHPELTEILEPLQKALTDDSLRELNYQVDIEQKSVERVAKDFLEANDLLKN</sequence>
<evidence type="ECO:0000313" key="3">
    <source>
        <dbReference type="EMBL" id="PAE07833.1"/>
    </source>
</evidence>
<dbReference type="InterPro" id="IPR007210">
    <property type="entry name" value="ABC_Gly_betaine_transp_sub-bd"/>
</dbReference>
<keyword evidence="1" id="KW-0732">Signal</keyword>
<dbReference type="PROSITE" id="PS51257">
    <property type="entry name" value="PROKAR_LIPOPROTEIN"/>
    <property type="match status" value="1"/>
</dbReference>
<dbReference type="Gene3D" id="3.40.190.120">
    <property type="entry name" value="Osmoprotection protein (prox), domain 2"/>
    <property type="match status" value="1"/>
</dbReference>
<accession>A0A268HD79</accession>
<dbReference type="EMBL" id="NPBH01000035">
    <property type="protein sequence ID" value="PAE07833.1"/>
    <property type="molecule type" value="Genomic_DNA"/>
</dbReference>
<feature type="signal peptide" evidence="1">
    <location>
        <begin position="1"/>
        <end position="22"/>
    </location>
</feature>
<organism evidence="3 4">
    <name type="scientific">Terribacillus saccharophilus</name>
    <dbReference type="NCBI Taxonomy" id="361277"/>
    <lineage>
        <taxon>Bacteria</taxon>
        <taxon>Bacillati</taxon>
        <taxon>Bacillota</taxon>
        <taxon>Bacilli</taxon>
        <taxon>Bacillales</taxon>
        <taxon>Bacillaceae</taxon>
        <taxon>Terribacillus</taxon>
    </lineage>
</organism>
<feature type="domain" description="ABC-type glycine betaine transport system substrate-binding" evidence="2">
    <location>
        <begin position="26"/>
        <end position="292"/>
    </location>
</feature>
<dbReference type="Pfam" id="PF04069">
    <property type="entry name" value="OpuAC"/>
    <property type="match status" value="1"/>
</dbReference>
<dbReference type="RefSeq" id="WP_095270063.1">
    <property type="nucleotide sequence ID" value="NZ_NPBH01000035.1"/>
</dbReference>
<dbReference type="Proteomes" id="UP000216475">
    <property type="component" value="Unassembled WGS sequence"/>
</dbReference>
<name>A0A268HD79_9BACI</name>
<dbReference type="SUPFAM" id="SSF53850">
    <property type="entry name" value="Periplasmic binding protein-like II"/>
    <property type="match status" value="1"/>
</dbReference>
<gene>
    <name evidence="3" type="ORF">CHI12_09240</name>
</gene>